<dbReference type="AlphaFoldDB" id="K6GU89"/>
<gene>
    <name evidence="2" type="ORF">B193_0803</name>
</gene>
<feature type="domain" description="Lcl C-terminal" evidence="1">
    <location>
        <begin position="201"/>
        <end position="303"/>
    </location>
</feature>
<dbReference type="Proteomes" id="UP000006272">
    <property type="component" value="Unassembled WGS sequence"/>
</dbReference>
<dbReference type="Pfam" id="PF07603">
    <property type="entry name" value="Lcl_C"/>
    <property type="match status" value="2"/>
</dbReference>
<protein>
    <recommendedName>
        <fullName evidence="1">Lcl C-terminal domain-containing protein</fullName>
    </recommendedName>
</protein>
<comment type="caution">
    <text evidence="2">The sequence shown here is derived from an EMBL/GenBank/DDBJ whole genome shotgun (WGS) entry which is preliminary data.</text>
</comment>
<feature type="domain" description="Lcl C-terminal" evidence="1">
    <location>
        <begin position="53"/>
        <end position="170"/>
    </location>
</feature>
<sequence length="318" mass="35408">MDDKGVCYPWSGQEACFDAWGQAISCARTGQDGQYRTGRPWPQPRFDASEPLLVRDRLTGLVWPRDASASGWPMDWNEALAWVAARNREGYLGHKDWRLPGRREFLALTSPAHARPALPPGHPFRGLFQHWHWTATPSASAPDHGWRVHLEGGRMFPGPRDAAHMVLPVRGMSWLPPETAELAALRGRPWPEPRFAAVRDAVRDLLTGLVWFPRVLPEQGEVSWQEALDTAALMDGWRVPTIWELESLVDVSRAWPAVPHGLPWMQGVDGLWSSTTSGYDPAWAWVLYCGKGAVGVGHKPGKHFKTLLTRVISTGGSG</sequence>
<dbReference type="PANTHER" id="PTHR35812">
    <property type="entry name" value="LIPOPROTEIN"/>
    <property type="match status" value="1"/>
</dbReference>
<reference evidence="2 3" key="1">
    <citation type="submission" date="2012-07" db="EMBL/GenBank/DDBJ databases">
        <title>Draft genome sequence of Desulfovibrio magneticus str. Maddingley MBC34 obtained from a metagenomic sequence of a methanogenic enrichment isolated from coal-seam formation water in Victoria, Australia.</title>
        <authorList>
            <person name="Greenfield P."/>
            <person name="Hendry P."/>
            <person name="Li D."/>
            <person name="Rosewarne C.P."/>
            <person name="Tran-Dinh N."/>
            <person name="Elbourne L.D.H."/>
            <person name="Paulsen I.T."/>
            <person name="Midgley D.J."/>
        </authorList>
    </citation>
    <scope>NUCLEOTIDE SEQUENCE [LARGE SCALE GENOMIC DNA]</scope>
    <source>
        <strain evidence="3">Maddingley MBC34</strain>
    </source>
</reference>
<name>K6GU89_9BACT</name>
<proteinExistence type="predicted"/>
<evidence type="ECO:0000313" key="3">
    <source>
        <dbReference type="Proteomes" id="UP000006272"/>
    </source>
</evidence>
<dbReference type="PATRIC" id="fig|1206767.3.peg.765"/>
<accession>K6GU89</accession>
<evidence type="ECO:0000259" key="1">
    <source>
        <dbReference type="Pfam" id="PF07603"/>
    </source>
</evidence>
<dbReference type="InterPro" id="IPR011460">
    <property type="entry name" value="Lcl_C"/>
</dbReference>
<dbReference type="PANTHER" id="PTHR35812:SF1">
    <property type="entry name" value="LIPOPROTEIN"/>
    <property type="match status" value="1"/>
</dbReference>
<dbReference type="EMBL" id="ALAO01000069">
    <property type="protein sequence ID" value="EKO40460.1"/>
    <property type="molecule type" value="Genomic_DNA"/>
</dbReference>
<organism evidence="2 3">
    <name type="scientific">Solidesulfovibrio magneticus str. Maddingley MBC34</name>
    <dbReference type="NCBI Taxonomy" id="1206767"/>
    <lineage>
        <taxon>Bacteria</taxon>
        <taxon>Pseudomonadati</taxon>
        <taxon>Thermodesulfobacteriota</taxon>
        <taxon>Desulfovibrionia</taxon>
        <taxon>Desulfovibrionales</taxon>
        <taxon>Desulfovibrionaceae</taxon>
        <taxon>Solidesulfovibrio</taxon>
    </lineage>
</organism>
<evidence type="ECO:0000313" key="2">
    <source>
        <dbReference type="EMBL" id="EKO40460.1"/>
    </source>
</evidence>